<evidence type="ECO:0000313" key="2">
    <source>
        <dbReference type="EMBL" id="MCW2306215.1"/>
    </source>
</evidence>
<name>A0ABT3H760_9HYPH</name>
<dbReference type="PIRSF" id="PIRSF021497">
    <property type="entry name" value="Sulphotransferase_Stf0"/>
    <property type="match status" value="1"/>
</dbReference>
<sequence>MTATPFDAYVICTSPRSGSTLLCSLLEATGVAGIPDSYFHQPSLEEWIKDLGLSPDPAKREVETLKDVFREAIAQGSGDTGMFGLRLQRHSFACFTEKLAVLYPDPPGDRSRIEAAFGRTLFIHLTREDKLDQAVSYLKAQQSGLWHRAPDGSELERLSAPQELRYDREAIAAQRAEMVAMDAAWAAWFDGEGIDPLRLTYNGLAADPIGTLKTVLTALGRDPAAADAVEIGVAKLSDATNQAWVARFRAEENAGTQT</sequence>
<dbReference type="Proteomes" id="UP001209755">
    <property type="component" value="Unassembled WGS sequence"/>
</dbReference>
<dbReference type="InterPro" id="IPR027417">
    <property type="entry name" value="P-loop_NTPase"/>
</dbReference>
<dbReference type="SUPFAM" id="SSF52540">
    <property type="entry name" value="P-loop containing nucleoside triphosphate hydrolases"/>
    <property type="match status" value="1"/>
</dbReference>
<gene>
    <name evidence="2" type="ORF">M2319_000531</name>
</gene>
<feature type="domain" description="Sulphotransferase Stf0" evidence="1">
    <location>
        <begin position="8"/>
        <end position="251"/>
    </location>
</feature>
<organism evidence="2 3">
    <name type="scientific">Rhodobium gokarnense</name>
    <dbReference type="NCBI Taxonomy" id="364296"/>
    <lineage>
        <taxon>Bacteria</taxon>
        <taxon>Pseudomonadati</taxon>
        <taxon>Pseudomonadota</taxon>
        <taxon>Alphaproteobacteria</taxon>
        <taxon>Hyphomicrobiales</taxon>
        <taxon>Rhodobiaceae</taxon>
        <taxon>Rhodobium</taxon>
    </lineage>
</organism>
<evidence type="ECO:0000259" key="1">
    <source>
        <dbReference type="Pfam" id="PF09037"/>
    </source>
</evidence>
<accession>A0ABT3H760</accession>
<dbReference type="RefSeq" id="WP_264599875.1">
    <property type="nucleotide sequence ID" value="NZ_JAOQNS010000001.1"/>
</dbReference>
<keyword evidence="3" id="KW-1185">Reference proteome</keyword>
<dbReference type="Gene3D" id="3.40.50.300">
    <property type="entry name" value="P-loop containing nucleotide triphosphate hydrolases"/>
    <property type="match status" value="1"/>
</dbReference>
<dbReference type="EMBL" id="JAOQNS010000001">
    <property type="protein sequence ID" value="MCW2306215.1"/>
    <property type="molecule type" value="Genomic_DNA"/>
</dbReference>
<reference evidence="3" key="1">
    <citation type="submission" date="2023-07" db="EMBL/GenBank/DDBJ databases">
        <title>Genome sequencing of Purple Non-Sulfur Bacteria from various extreme environments.</title>
        <authorList>
            <person name="Mayer M."/>
        </authorList>
    </citation>
    <scope>NUCLEOTIDE SEQUENCE [LARGE SCALE GENOMIC DNA]</scope>
    <source>
        <strain evidence="3">DSM 17935</strain>
    </source>
</reference>
<dbReference type="Pfam" id="PF09037">
    <property type="entry name" value="Sulphotransf"/>
    <property type="match status" value="1"/>
</dbReference>
<comment type="caution">
    <text evidence="2">The sequence shown here is derived from an EMBL/GenBank/DDBJ whole genome shotgun (WGS) entry which is preliminary data.</text>
</comment>
<dbReference type="InterPro" id="IPR024628">
    <property type="entry name" value="Sulfotransferase_Stf0_dom"/>
</dbReference>
<evidence type="ECO:0000313" key="3">
    <source>
        <dbReference type="Proteomes" id="UP001209755"/>
    </source>
</evidence>
<proteinExistence type="predicted"/>
<protein>
    <submittedName>
        <fullName evidence="2">LPS sulfotransferase NodH</fullName>
    </submittedName>
</protein>
<dbReference type="InterPro" id="IPR015124">
    <property type="entry name" value="Stf0"/>
</dbReference>